<dbReference type="NCBIfam" id="TIGR01590">
    <property type="entry name" value="yir-bir-cir_Pla"/>
    <property type="match status" value="1"/>
</dbReference>
<dbReference type="AlphaFoldDB" id="A0A1C6X0K3"/>
<keyword evidence="1" id="KW-1133">Transmembrane helix</keyword>
<dbReference type="Proteomes" id="UP000507536">
    <property type="component" value="Unassembled WGS sequence"/>
</dbReference>
<dbReference type="EMBL" id="FMIN01000581">
    <property type="protein sequence ID" value="SCL95982.1"/>
    <property type="molecule type" value="Genomic_DNA"/>
</dbReference>
<evidence type="ECO:0000256" key="1">
    <source>
        <dbReference type="SAM" id="Phobius"/>
    </source>
</evidence>
<sequence length="306" mass="35621">MDNVCKIFKSVWDDFPDTLDNDNYQFKNEKICNTYCNNNCDIIYCKTDNDKIMAGWIYLIKKLYESNLINDDAPNNMNIDEYIIIWLIHMLKLKDDSTIKSLNGFYDQYKNQCGGHTLVSTTDKDYSDIIDNIIDNKNYSVDMDKNLISKFYEAFKILCSMYNDINSDAIDCIKYLSKAKEFVDKYQNLLNDSDIGTKDSSYRKILSSLSTDYDNFKSYCNEKCHGCEQIPDLTDIGTKTFAQSYEDASSSTSIASKLIPVLLAFTIPFFLGIAYKYSLFGIDKQLPRQYLREKLKKIKKKMNHYM</sequence>
<gene>
    <name evidence="2" type="ORF">PCHDS_000567400</name>
</gene>
<feature type="transmembrane region" description="Helical" evidence="1">
    <location>
        <begin position="258"/>
        <end position="279"/>
    </location>
</feature>
<name>A0A1C6X0K3_PLACE</name>
<keyword evidence="1" id="KW-0472">Membrane</keyword>
<dbReference type="Pfam" id="PF06022">
    <property type="entry name" value="Cir_Bir_Yir"/>
    <property type="match status" value="1"/>
</dbReference>
<organism evidence="2">
    <name type="scientific">Plasmodium chabaudi adami</name>
    <dbReference type="NCBI Taxonomy" id="5826"/>
    <lineage>
        <taxon>Eukaryota</taxon>
        <taxon>Sar</taxon>
        <taxon>Alveolata</taxon>
        <taxon>Apicomplexa</taxon>
        <taxon>Aconoidasida</taxon>
        <taxon>Haemosporida</taxon>
        <taxon>Plasmodiidae</taxon>
        <taxon>Plasmodium</taxon>
        <taxon>Plasmodium (Vinckeia)</taxon>
    </lineage>
</organism>
<accession>A0A1C6X0K3</accession>
<dbReference type="InterPro" id="IPR006477">
    <property type="entry name" value="Yir_bir_cir"/>
</dbReference>
<protein>
    <submittedName>
        <fullName evidence="2">Plasmodium variant antigen protein Cir/Yir/Bir, putative</fullName>
    </submittedName>
</protein>
<keyword evidence="1" id="KW-0812">Transmembrane</keyword>
<proteinExistence type="predicted"/>
<evidence type="ECO:0000313" key="2">
    <source>
        <dbReference type="EMBL" id="SCL95982.1"/>
    </source>
</evidence>
<reference evidence="2" key="1">
    <citation type="submission" date="2016-08" db="EMBL/GenBank/DDBJ databases">
        <authorList>
            <consortium name="Pathogen Informatics"/>
        </authorList>
    </citation>
    <scope>NUCLEOTIDE SEQUENCE</scope>
    <source>
        <strain evidence="2">DS</strain>
    </source>
</reference>